<proteinExistence type="predicted"/>
<feature type="domain" description="KfrA N-terminal DNA-binding" evidence="1">
    <location>
        <begin position="7"/>
        <end position="122"/>
    </location>
</feature>
<reference evidence="2 3" key="1">
    <citation type="submission" date="2019-12" db="EMBL/GenBank/DDBJ databases">
        <authorList>
            <person name="Li C."/>
            <person name="Zhao J."/>
        </authorList>
    </citation>
    <scope>NUCLEOTIDE SEQUENCE [LARGE SCALE GENOMIC DNA]</scope>
    <source>
        <strain evidence="2 3">NEAU-DD11</strain>
    </source>
</reference>
<sequence>MARSGLTKSQVREARDRLLAEGRHPSVDAVRHALGDSGSKSTIHKYLKELRAEDGGADAVPGMRREDTGRALHALVDEVADRLHADFDERMRLLRAAHEQALLERDRELAELRSTVATLTARVKQLELEAQFGADETPLRHWQDRAGVPGGFGHFDNNLLNSRSAVRDISPFDLIRAAARS</sequence>
<evidence type="ECO:0000313" key="3">
    <source>
        <dbReference type="Proteomes" id="UP000443353"/>
    </source>
</evidence>
<dbReference type="AlphaFoldDB" id="A0A7X3K6C9"/>
<evidence type="ECO:0000313" key="2">
    <source>
        <dbReference type="EMBL" id="MVW59764.1"/>
    </source>
</evidence>
<dbReference type="EMBL" id="WSES01000002">
    <property type="protein sequence ID" value="MVW59764.1"/>
    <property type="molecule type" value="Genomic_DNA"/>
</dbReference>
<gene>
    <name evidence="2" type="ORF">GPY61_07460</name>
</gene>
<organism evidence="2 3">
    <name type="scientific">Massilia cellulosiltytica</name>
    <dbReference type="NCBI Taxonomy" id="2683234"/>
    <lineage>
        <taxon>Bacteria</taxon>
        <taxon>Pseudomonadati</taxon>
        <taxon>Pseudomonadota</taxon>
        <taxon>Betaproteobacteria</taxon>
        <taxon>Burkholderiales</taxon>
        <taxon>Oxalobacteraceae</taxon>
        <taxon>Telluria group</taxon>
        <taxon>Massilia</taxon>
    </lineage>
</organism>
<evidence type="ECO:0000259" key="1">
    <source>
        <dbReference type="Pfam" id="PF11740"/>
    </source>
</evidence>
<dbReference type="InterPro" id="IPR021104">
    <property type="entry name" value="KfrA_DNA-bd_N"/>
</dbReference>
<accession>A0A7X3K6C9</accession>
<dbReference type="Pfam" id="PF11740">
    <property type="entry name" value="KfrA_N"/>
    <property type="match status" value="1"/>
</dbReference>
<name>A0A7X3K6C9_9BURK</name>
<protein>
    <recommendedName>
        <fullName evidence="1">KfrA N-terminal DNA-binding domain-containing protein</fullName>
    </recommendedName>
</protein>
<dbReference type="Proteomes" id="UP000443353">
    <property type="component" value="Unassembled WGS sequence"/>
</dbReference>
<comment type="caution">
    <text evidence="2">The sequence shown here is derived from an EMBL/GenBank/DDBJ whole genome shotgun (WGS) entry which is preliminary data.</text>
</comment>
<dbReference type="RefSeq" id="WP_056124919.1">
    <property type="nucleotide sequence ID" value="NZ_WSES01000002.1"/>
</dbReference>
<keyword evidence="3" id="KW-1185">Reference proteome</keyword>